<dbReference type="SMART" id="SM00175">
    <property type="entry name" value="RAB"/>
    <property type="match status" value="1"/>
</dbReference>
<dbReference type="EMBL" id="JAKNSF020000012">
    <property type="protein sequence ID" value="KAK7735715.1"/>
    <property type="molecule type" value="Genomic_DNA"/>
</dbReference>
<dbReference type="Gene3D" id="3.40.50.300">
    <property type="entry name" value="P-loop containing nucleotide triphosphate hydrolases"/>
    <property type="match status" value="1"/>
</dbReference>
<evidence type="ECO:0000313" key="3">
    <source>
        <dbReference type="EMBL" id="KAK7735715.1"/>
    </source>
</evidence>
<dbReference type="NCBIfam" id="TIGR00231">
    <property type="entry name" value="small_GTP"/>
    <property type="match status" value="1"/>
</dbReference>
<dbReference type="Proteomes" id="UP001430848">
    <property type="component" value="Unassembled WGS sequence"/>
</dbReference>
<sequence>LDTAGTEQFTSMRDVYMKNGQGFLLVFSITSRSSLNELHGLREEILRIKDRDQVPIVIIGNKADLEDQREVPRTKAFAVSQDWGAPYYEASARTRTNVDEVFIDICRQMLRVDDAIEAMDEETFETRYKYDEHSRKRRRRKRKKDHPKCVIL</sequence>
<evidence type="ECO:0000313" key="4">
    <source>
        <dbReference type="Proteomes" id="UP001430848"/>
    </source>
</evidence>
<reference evidence="3 4" key="1">
    <citation type="submission" date="2024-02" db="EMBL/GenBank/DDBJ databases">
        <title>De novo assembly and annotation of 12 fungi associated with fruit tree decline syndrome in Ontario, Canada.</title>
        <authorList>
            <person name="Sulman M."/>
            <person name="Ellouze W."/>
            <person name="Ilyukhin E."/>
        </authorList>
    </citation>
    <scope>NUCLEOTIDE SEQUENCE [LARGE SCALE GENOMIC DNA]</scope>
    <source>
        <strain evidence="3 4">M169</strain>
    </source>
</reference>
<dbReference type="Pfam" id="PF00071">
    <property type="entry name" value="Ras"/>
    <property type="match status" value="1"/>
</dbReference>
<feature type="non-terminal residue" evidence="3">
    <location>
        <position position="1"/>
    </location>
</feature>
<dbReference type="PANTHER" id="PTHR24070">
    <property type="entry name" value="RAS, DI-RAS, AND RHEB FAMILY MEMBERS OF SMALL GTPASE SUPERFAMILY"/>
    <property type="match status" value="1"/>
</dbReference>
<dbReference type="SMART" id="SM00174">
    <property type="entry name" value="RHO"/>
    <property type="match status" value="1"/>
</dbReference>
<dbReference type="SUPFAM" id="SSF52540">
    <property type="entry name" value="P-loop containing nucleoside triphosphate hydrolases"/>
    <property type="match status" value="1"/>
</dbReference>
<name>A0ABR1PFT3_DIAER</name>
<evidence type="ECO:0000256" key="2">
    <source>
        <dbReference type="ARBA" id="ARBA00023134"/>
    </source>
</evidence>
<dbReference type="PRINTS" id="PR00449">
    <property type="entry name" value="RASTRNSFRMNG"/>
</dbReference>
<dbReference type="InterPro" id="IPR027417">
    <property type="entry name" value="P-loop_NTPase"/>
</dbReference>
<gene>
    <name evidence="3" type="primary">RSR1</name>
    <name evidence="3" type="ORF">SLS63_003673</name>
</gene>
<organism evidence="3 4">
    <name type="scientific">Diaporthe eres</name>
    <name type="common">Phomopsis oblonga</name>
    <dbReference type="NCBI Taxonomy" id="83184"/>
    <lineage>
        <taxon>Eukaryota</taxon>
        <taxon>Fungi</taxon>
        <taxon>Dikarya</taxon>
        <taxon>Ascomycota</taxon>
        <taxon>Pezizomycotina</taxon>
        <taxon>Sordariomycetes</taxon>
        <taxon>Sordariomycetidae</taxon>
        <taxon>Diaporthales</taxon>
        <taxon>Diaporthaceae</taxon>
        <taxon>Diaporthe</taxon>
        <taxon>Diaporthe eres species complex</taxon>
    </lineage>
</organism>
<keyword evidence="4" id="KW-1185">Reference proteome</keyword>
<protein>
    <submittedName>
        <fullName evidence="3">Ras-related protein rsr1</fullName>
    </submittedName>
</protein>
<accession>A0ABR1PFT3</accession>
<keyword evidence="1" id="KW-0547">Nucleotide-binding</keyword>
<dbReference type="PROSITE" id="PS51419">
    <property type="entry name" value="RAB"/>
    <property type="match status" value="1"/>
</dbReference>
<dbReference type="InterPro" id="IPR005225">
    <property type="entry name" value="Small_GTP-bd"/>
</dbReference>
<dbReference type="PROSITE" id="PS51421">
    <property type="entry name" value="RAS"/>
    <property type="match status" value="1"/>
</dbReference>
<comment type="caution">
    <text evidence="3">The sequence shown here is derived from an EMBL/GenBank/DDBJ whole genome shotgun (WGS) entry which is preliminary data.</text>
</comment>
<evidence type="ECO:0000256" key="1">
    <source>
        <dbReference type="ARBA" id="ARBA00022741"/>
    </source>
</evidence>
<dbReference type="SMART" id="SM00173">
    <property type="entry name" value="RAS"/>
    <property type="match status" value="1"/>
</dbReference>
<keyword evidence="2" id="KW-0342">GTP-binding</keyword>
<proteinExistence type="predicted"/>
<dbReference type="InterPro" id="IPR020849">
    <property type="entry name" value="Small_GTPase_Ras-type"/>
</dbReference>
<dbReference type="InterPro" id="IPR001806">
    <property type="entry name" value="Small_GTPase"/>
</dbReference>